<feature type="region of interest" description="Disordered" evidence="4">
    <location>
        <begin position="21"/>
        <end position="103"/>
    </location>
</feature>
<feature type="signal peptide" evidence="5">
    <location>
        <begin position="1"/>
        <end position="23"/>
    </location>
</feature>
<keyword evidence="2" id="KW-0677">Repeat</keyword>
<evidence type="ECO:0000313" key="6">
    <source>
        <dbReference type="EMBL" id="GII37138.1"/>
    </source>
</evidence>
<dbReference type="InterPro" id="IPR013519">
    <property type="entry name" value="Int_alpha_beta-p"/>
</dbReference>
<evidence type="ECO:0000256" key="1">
    <source>
        <dbReference type="ARBA" id="ARBA00022729"/>
    </source>
</evidence>
<accession>A0A8J3U241</accession>
<evidence type="ECO:0000256" key="5">
    <source>
        <dbReference type="SAM" id="SignalP"/>
    </source>
</evidence>
<dbReference type="SUPFAM" id="SSF69318">
    <property type="entry name" value="Integrin alpha N-terminal domain"/>
    <property type="match status" value="2"/>
</dbReference>
<comment type="caution">
    <text evidence="6">The sequence shown here is derived from an EMBL/GenBank/DDBJ whole genome shotgun (WGS) entry which is preliminary data.</text>
</comment>
<dbReference type="PANTHER" id="PTHR36220:SF1">
    <property type="entry name" value="GAMMA TUBULIN COMPLEX COMPONENT C-TERMINAL DOMAIN-CONTAINING PROTEIN"/>
    <property type="match status" value="1"/>
</dbReference>
<evidence type="ECO:0008006" key="8">
    <source>
        <dbReference type="Google" id="ProtNLM"/>
    </source>
</evidence>
<evidence type="ECO:0000256" key="3">
    <source>
        <dbReference type="ARBA" id="ARBA00023180"/>
    </source>
</evidence>
<dbReference type="Pfam" id="PF14312">
    <property type="entry name" value="FG-GAP_2"/>
    <property type="match status" value="3"/>
</dbReference>
<dbReference type="InterPro" id="IPR028994">
    <property type="entry name" value="Integrin_alpha_N"/>
</dbReference>
<reference evidence="6 7" key="1">
    <citation type="submission" date="2021-01" db="EMBL/GenBank/DDBJ databases">
        <title>Whole genome shotgun sequence of Planotetraspora phitsanulokensis NBRC 104273.</title>
        <authorList>
            <person name="Komaki H."/>
            <person name="Tamura T."/>
        </authorList>
    </citation>
    <scope>NUCLEOTIDE SEQUENCE [LARGE SCALE GENOMIC DNA]</scope>
    <source>
        <strain evidence="6 7">NBRC 104273</strain>
    </source>
</reference>
<keyword evidence="7" id="KW-1185">Reference proteome</keyword>
<evidence type="ECO:0000256" key="4">
    <source>
        <dbReference type="SAM" id="MobiDB-lite"/>
    </source>
</evidence>
<dbReference type="EMBL" id="BOOP01000008">
    <property type="protein sequence ID" value="GII37138.1"/>
    <property type="molecule type" value="Genomic_DNA"/>
</dbReference>
<organism evidence="6 7">
    <name type="scientific">Planotetraspora phitsanulokensis</name>
    <dbReference type="NCBI Taxonomy" id="575192"/>
    <lineage>
        <taxon>Bacteria</taxon>
        <taxon>Bacillati</taxon>
        <taxon>Actinomycetota</taxon>
        <taxon>Actinomycetes</taxon>
        <taxon>Streptosporangiales</taxon>
        <taxon>Streptosporangiaceae</taxon>
        <taxon>Planotetraspora</taxon>
    </lineage>
</organism>
<dbReference type="Proteomes" id="UP000622547">
    <property type="component" value="Unassembled WGS sequence"/>
</dbReference>
<dbReference type="InterPro" id="IPR013517">
    <property type="entry name" value="FG-GAP"/>
</dbReference>
<feature type="compositionally biased region" description="Pro residues" evidence="4">
    <location>
        <begin position="24"/>
        <end position="48"/>
    </location>
</feature>
<feature type="chain" id="PRO_5039268106" description="VCBS repeat-containing protein" evidence="5">
    <location>
        <begin position="24"/>
        <end position="531"/>
    </location>
</feature>
<proteinExistence type="predicted"/>
<sequence>MTGTRKGRLVLTAIALACVAAMSPSPPPPPTPPDPTPEITPTITPEPTPSVSVDPTPTPTLVIPSQGSPPRPPRSGNTRPPTPPQPDRCPDAGEFDFDGDGQDDAVVGDPFAGFGSARGGRLFLLHGRPGAPLDPAVQAMDASTPGWIARPGHIDGDRCMDLVVANPFADGRRGSSTVHGSGIAYVYWGGPDFGRVATRLELKPPVARSSARFGWSVAVRDGLVAIGAPYEDADDTIDSGAVYLFDLKDRKAGKPQRITQNSPGVPGIGQPGDMFGWAVTLGRLGGSPGATDLAVGVPFEDREESGQTDTGGLTVVYDVSSHPSRYRGAKWDLSTVTDEIPSNSGDDFGYSLRFGKDGDQGYLAVGAPKADPEGVRDAGVVVLFEVTDSGPRYLRTLRQGLDIVGDSPDPGDRFGWSVAISGPYVLVGAPGESGPTTPESGAVNVVPLGNGSAGLMTTLDDPQPYDHFGWSVSAFGDGRFLIGAPDRGTTGTVAVVTTATAASGRNLRELSPERAGPAGTQFLDFGSAVAG</sequence>
<dbReference type="AlphaFoldDB" id="A0A8J3U241"/>
<name>A0A8J3U241_9ACTN</name>
<dbReference type="RefSeq" id="WP_204072841.1">
    <property type="nucleotide sequence ID" value="NZ_BAABHI010000037.1"/>
</dbReference>
<evidence type="ECO:0000256" key="2">
    <source>
        <dbReference type="ARBA" id="ARBA00022737"/>
    </source>
</evidence>
<feature type="compositionally biased region" description="Acidic residues" evidence="4">
    <location>
        <begin position="93"/>
        <end position="103"/>
    </location>
</feature>
<protein>
    <recommendedName>
        <fullName evidence="8">VCBS repeat-containing protein</fullName>
    </recommendedName>
</protein>
<dbReference type="Gene3D" id="2.130.10.130">
    <property type="entry name" value="Integrin alpha, N-terminal"/>
    <property type="match status" value="2"/>
</dbReference>
<evidence type="ECO:0000313" key="7">
    <source>
        <dbReference type="Proteomes" id="UP000622547"/>
    </source>
</evidence>
<keyword evidence="3" id="KW-0325">Glycoprotein</keyword>
<gene>
    <name evidence="6" type="ORF">Pph01_21410</name>
</gene>
<dbReference type="PROSITE" id="PS51470">
    <property type="entry name" value="FG_GAP"/>
    <property type="match status" value="3"/>
</dbReference>
<keyword evidence="1 5" id="KW-0732">Signal</keyword>
<dbReference type="SMART" id="SM00191">
    <property type="entry name" value="Int_alpha"/>
    <property type="match status" value="6"/>
</dbReference>
<dbReference type="PANTHER" id="PTHR36220">
    <property type="entry name" value="UNNAMED PRODUCT"/>
    <property type="match status" value="1"/>
</dbReference>